<dbReference type="eggNOG" id="COG4771">
    <property type="taxonomic scope" value="Bacteria"/>
</dbReference>
<dbReference type="EMBL" id="AEQO01000039">
    <property type="protein sequence ID" value="EFV05457.1"/>
    <property type="molecule type" value="Genomic_DNA"/>
</dbReference>
<proteinExistence type="inferred from homology"/>
<keyword evidence="5 7" id="KW-0472">Membrane</keyword>
<name>E6MLN3_9BACT</name>
<evidence type="ECO:0000256" key="1">
    <source>
        <dbReference type="ARBA" id="ARBA00004571"/>
    </source>
</evidence>
<dbReference type="GO" id="GO:0009279">
    <property type="term" value="C:cell outer membrane"/>
    <property type="evidence" value="ECO:0007669"/>
    <property type="project" value="UniProtKB-SubCell"/>
</dbReference>
<feature type="domain" description="TonB-dependent receptor plug" evidence="8">
    <location>
        <begin position="131"/>
        <end position="261"/>
    </location>
</feature>
<evidence type="ECO:0000256" key="2">
    <source>
        <dbReference type="ARBA" id="ARBA00022448"/>
    </source>
</evidence>
<dbReference type="InterPro" id="IPR008969">
    <property type="entry name" value="CarboxyPept-like_regulatory"/>
</dbReference>
<dbReference type="Gene3D" id="2.170.130.10">
    <property type="entry name" value="TonB-dependent receptor, plug domain"/>
    <property type="match status" value="1"/>
</dbReference>
<evidence type="ECO:0000256" key="5">
    <source>
        <dbReference type="ARBA" id="ARBA00023136"/>
    </source>
</evidence>
<dbReference type="Proteomes" id="UP000003874">
    <property type="component" value="Unassembled WGS sequence"/>
</dbReference>
<dbReference type="InterPro" id="IPR023997">
    <property type="entry name" value="TonB-dep_OMP_SusC/RagA_CS"/>
</dbReference>
<dbReference type="InterPro" id="IPR012910">
    <property type="entry name" value="Plug_dom"/>
</dbReference>
<dbReference type="Pfam" id="PF07715">
    <property type="entry name" value="Plug"/>
    <property type="match status" value="1"/>
</dbReference>
<dbReference type="HOGENOM" id="CLU_004317_0_2_10"/>
<keyword evidence="4 7" id="KW-0812">Transmembrane</keyword>
<protein>
    <submittedName>
        <fullName evidence="9">TonB-linked outer membrane protein, SusC/RagA family</fullName>
    </submittedName>
</protein>
<dbReference type="PROSITE" id="PS52016">
    <property type="entry name" value="TONB_DEPENDENT_REC_3"/>
    <property type="match status" value="1"/>
</dbReference>
<dbReference type="SUPFAM" id="SSF49464">
    <property type="entry name" value="Carboxypeptidase regulatory domain-like"/>
    <property type="match status" value="1"/>
</dbReference>
<dbReference type="NCBIfam" id="TIGR04057">
    <property type="entry name" value="SusC_RagA_signa"/>
    <property type="match status" value="1"/>
</dbReference>
<dbReference type="InterPro" id="IPR036942">
    <property type="entry name" value="Beta-barrel_TonB_sf"/>
</dbReference>
<gene>
    <name evidence="9" type="ORF">HMPREF9420_0400</name>
</gene>
<dbReference type="NCBIfam" id="TIGR04056">
    <property type="entry name" value="OMP_RagA_SusC"/>
    <property type="match status" value="1"/>
</dbReference>
<accession>E6MLN3</accession>
<dbReference type="SUPFAM" id="SSF56935">
    <property type="entry name" value="Porins"/>
    <property type="match status" value="1"/>
</dbReference>
<evidence type="ECO:0000313" key="10">
    <source>
        <dbReference type="Proteomes" id="UP000003874"/>
    </source>
</evidence>
<dbReference type="InterPro" id="IPR037066">
    <property type="entry name" value="Plug_dom_sf"/>
</dbReference>
<evidence type="ECO:0000259" key="8">
    <source>
        <dbReference type="Pfam" id="PF07715"/>
    </source>
</evidence>
<keyword evidence="6 7" id="KW-0998">Cell outer membrane</keyword>
<comment type="similarity">
    <text evidence="7">Belongs to the TonB-dependent receptor family.</text>
</comment>
<dbReference type="AlphaFoldDB" id="E6MLN3"/>
<comment type="caution">
    <text evidence="9">The sequence shown here is derived from an EMBL/GenBank/DDBJ whole genome shotgun (WGS) entry which is preliminary data.</text>
</comment>
<keyword evidence="3 7" id="KW-1134">Transmembrane beta strand</keyword>
<evidence type="ECO:0000313" key="9">
    <source>
        <dbReference type="EMBL" id="EFV05457.1"/>
    </source>
</evidence>
<dbReference type="Gene3D" id="2.40.170.20">
    <property type="entry name" value="TonB-dependent receptor, beta-barrel domain"/>
    <property type="match status" value="1"/>
</dbReference>
<dbReference type="STRING" id="888832.HMPREF9420_0400"/>
<dbReference type="Pfam" id="PF13715">
    <property type="entry name" value="CarbopepD_reg_2"/>
    <property type="match status" value="1"/>
</dbReference>
<sequence length="1094" mass="120161">MDLNNSKTTLLVGCLTLTMFSYSPQVGATGGNTVYAVTQQARKITGKVTDGKDAIIGATVKQKGTNNATITDLDGNFTLSVPQGSTLEVSYIGYASKDVKISAQNSYVITLSEDNATLNEVVVVGYGSMKKSDVSGASVTMDEKKLRGSIVTSLDQTLQGRAAGVTAVSTSGAPGTSTSIRVRGQATINANAEPLYVIDGVIVQGSGSSGSSFGLGDALGNGKVSTISPLSTINPNDIVSMEILKDASATAIYGAQGANGVVLITTRRGKAGEAKFTYDGMMAVSRQNRRLNVMDLREFADYYNDFVTTGQINSSTADPHFADPSLLGKGTNWQDAIFRTALMHSHQIAAQGGSDKVQYYVSANYMNQQGTIIGSNFDRLGMRVNLDAKLKSWLKLGLSANFSTTHDDLKLADSDDGIINYSLTTPPDIPIYNIDGSYSSVSKEGFTNPNPIAMAMLNQIKLDRRKLNGNFFFEITPIKNLVWHAELGYDLSENRGRRFLPTVDLGSWKRKINAASVQKGTGTFWQLKNYVTYSNSIGKHNFSAMLGQEMWESTYDNNRTENTNLPSNAVNNPALGTGTPAIQVGFGSSAMSSVFTRLTYAFNDRYNATYTYRYDGSSNFGPNKRWAGFHSFAASWRFTNESFFQKSALSKYVSNGKLRAGWGQTGNSAIGSYKWGTLMKAMPTLLGKSYRPDNIPNLDIQWESQEQWNIGLDLGLLNDRVNITLDWYRKESKDMLMPLQLPSYMGTSGNVSSVLAPPYGNYGTIRNTGVELTVNTHPITGRFQWDSEFQISWNKNKLVALSGTKNAAIVGYGQWSDVISVSNVGESLYGFYGFVTDGVYKDLKDLELSPKTSKYPADGKSFERNTTPWVGDLKFKDISGPDGKPDGKIDDYDKTNIGSPMPKFTFGWTNTFRYKNFDLNIFINGTYGNKVYNYMKMKLTHMNTLWSNQLKDVTGRARLEAIDPSKTYAAGSYWYTDISNVRVANPGASIPRATITDPNDNDVISDRYIEDGSYIRFKNIALGYTLPKKWISKWGFENIRVSMNIQNLFTITKYDGYDPEIGASTADINGYTYGVDNGRYPSPTTYSFGLNLTF</sequence>
<evidence type="ECO:0000256" key="4">
    <source>
        <dbReference type="ARBA" id="ARBA00022692"/>
    </source>
</evidence>
<keyword evidence="2 7" id="KW-0813">Transport</keyword>
<evidence type="ECO:0000256" key="7">
    <source>
        <dbReference type="PROSITE-ProRule" id="PRU01360"/>
    </source>
</evidence>
<dbReference type="RefSeq" id="WP_007133680.1">
    <property type="nucleotide sequence ID" value="NZ_GL629647.1"/>
</dbReference>
<dbReference type="Gene3D" id="2.60.40.1120">
    <property type="entry name" value="Carboxypeptidase-like, regulatory domain"/>
    <property type="match status" value="1"/>
</dbReference>
<dbReference type="InterPro" id="IPR039426">
    <property type="entry name" value="TonB-dep_rcpt-like"/>
</dbReference>
<comment type="subcellular location">
    <subcellularLocation>
        <location evidence="1 7">Cell outer membrane</location>
        <topology evidence="1 7">Multi-pass membrane protein</topology>
    </subcellularLocation>
</comment>
<evidence type="ECO:0000256" key="6">
    <source>
        <dbReference type="ARBA" id="ARBA00023237"/>
    </source>
</evidence>
<keyword evidence="10" id="KW-1185">Reference proteome</keyword>
<dbReference type="InterPro" id="IPR023996">
    <property type="entry name" value="TonB-dep_OMP_SusC/RagA"/>
</dbReference>
<organism evidence="9 10">
    <name type="scientific">Segatella salivae DSM 15606</name>
    <dbReference type="NCBI Taxonomy" id="888832"/>
    <lineage>
        <taxon>Bacteria</taxon>
        <taxon>Pseudomonadati</taxon>
        <taxon>Bacteroidota</taxon>
        <taxon>Bacteroidia</taxon>
        <taxon>Bacteroidales</taxon>
        <taxon>Prevotellaceae</taxon>
        <taxon>Segatella</taxon>
    </lineage>
</organism>
<evidence type="ECO:0000256" key="3">
    <source>
        <dbReference type="ARBA" id="ARBA00022452"/>
    </source>
</evidence>
<reference evidence="9 10" key="1">
    <citation type="submission" date="2010-12" db="EMBL/GenBank/DDBJ databases">
        <authorList>
            <person name="Muzny D."/>
            <person name="Qin X."/>
            <person name="Deng J."/>
            <person name="Jiang H."/>
            <person name="Liu Y."/>
            <person name="Qu J."/>
            <person name="Song X.-Z."/>
            <person name="Zhang L."/>
            <person name="Thornton R."/>
            <person name="Coyle M."/>
            <person name="Francisco L."/>
            <person name="Jackson L."/>
            <person name="Javaid M."/>
            <person name="Korchina V."/>
            <person name="Kovar C."/>
            <person name="Mata R."/>
            <person name="Mathew T."/>
            <person name="Ngo R."/>
            <person name="Nguyen L."/>
            <person name="Nguyen N."/>
            <person name="Okwuonu G."/>
            <person name="Ongeri F."/>
            <person name="Pham C."/>
            <person name="Simmons D."/>
            <person name="Wilczek-Boney K."/>
            <person name="Hale W."/>
            <person name="Jakkamsetti A."/>
            <person name="Pham P."/>
            <person name="Ruth R."/>
            <person name="San Lucas F."/>
            <person name="Warren J."/>
            <person name="Zhang J."/>
            <person name="Zhao Z."/>
            <person name="Zhou C."/>
            <person name="Zhu D."/>
            <person name="Lee S."/>
            <person name="Bess C."/>
            <person name="Blankenburg K."/>
            <person name="Forbes L."/>
            <person name="Fu Q."/>
            <person name="Gubbala S."/>
            <person name="Hirani K."/>
            <person name="Jayaseelan J.C."/>
            <person name="Lara F."/>
            <person name="Munidasa M."/>
            <person name="Palculict T."/>
            <person name="Patil S."/>
            <person name="Pu L.-L."/>
            <person name="Saada N."/>
            <person name="Tang L."/>
            <person name="Weissenberger G."/>
            <person name="Zhu Y."/>
            <person name="Hemphill L."/>
            <person name="Shang Y."/>
            <person name="Youmans B."/>
            <person name="Ayvaz T."/>
            <person name="Ross M."/>
            <person name="Santibanez J."/>
            <person name="Aqrawi P."/>
            <person name="Gross S."/>
            <person name="Joshi V."/>
            <person name="Fowler G."/>
            <person name="Nazareth L."/>
            <person name="Reid J."/>
            <person name="Worley K."/>
            <person name="Petrosino J."/>
            <person name="Highlander S."/>
            <person name="Gibbs R."/>
        </authorList>
    </citation>
    <scope>NUCLEOTIDE SEQUENCE [LARGE SCALE GENOMIC DNA]</scope>
    <source>
        <strain evidence="9 10">DSM 15606</strain>
    </source>
</reference>